<keyword evidence="10" id="KW-1185">Reference proteome</keyword>
<dbReference type="InterPro" id="IPR000743">
    <property type="entry name" value="Glyco_hydro_28"/>
</dbReference>
<keyword evidence="4" id="KW-0964">Secreted</keyword>
<evidence type="ECO:0000256" key="7">
    <source>
        <dbReference type="ARBA" id="ARBA00023316"/>
    </source>
</evidence>
<dbReference type="Pfam" id="PF00295">
    <property type="entry name" value="Glyco_hydro_28"/>
    <property type="match status" value="1"/>
</dbReference>
<feature type="non-terminal residue" evidence="9">
    <location>
        <position position="1"/>
    </location>
</feature>
<protein>
    <recommendedName>
        <fullName evidence="11">Polygalacturonase</fullName>
    </recommendedName>
</protein>
<evidence type="ECO:0000313" key="10">
    <source>
        <dbReference type="Proteomes" id="UP001177140"/>
    </source>
</evidence>
<organism evidence="9 10">
    <name type="scientific">Papaver nudicaule</name>
    <name type="common">Iceland poppy</name>
    <dbReference type="NCBI Taxonomy" id="74823"/>
    <lineage>
        <taxon>Eukaryota</taxon>
        <taxon>Viridiplantae</taxon>
        <taxon>Streptophyta</taxon>
        <taxon>Embryophyta</taxon>
        <taxon>Tracheophyta</taxon>
        <taxon>Spermatophyta</taxon>
        <taxon>Magnoliopsida</taxon>
        <taxon>Ranunculales</taxon>
        <taxon>Papaveraceae</taxon>
        <taxon>Papaveroideae</taxon>
        <taxon>Papaver</taxon>
    </lineage>
</organism>
<accession>A0AA41RQB6</accession>
<keyword evidence="6 8" id="KW-0326">Glycosidase</keyword>
<evidence type="ECO:0008006" key="11">
    <source>
        <dbReference type="Google" id="ProtNLM"/>
    </source>
</evidence>
<dbReference type="InterPro" id="IPR011050">
    <property type="entry name" value="Pectin_lyase_fold/virulence"/>
</dbReference>
<dbReference type="GO" id="GO:0005975">
    <property type="term" value="P:carbohydrate metabolic process"/>
    <property type="evidence" value="ECO:0007669"/>
    <property type="project" value="InterPro"/>
</dbReference>
<evidence type="ECO:0000256" key="4">
    <source>
        <dbReference type="ARBA" id="ARBA00022525"/>
    </source>
</evidence>
<evidence type="ECO:0000256" key="3">
    <source>
        <dbReference type="ARBA" id="ARBA00022512"/>
    </source>
</evidence>
<proteinExistence type="inferred from homology"/>
<name>A0AA41RQB6_PAPNU</name>
<evidence type="ECO:0000256" key="6">
    <source>
        <dbReference type="ARBA" id="ARBA00023295"/>
    </source>
</evidence>
<dbReference type="AlphaFoldDB" id="A0AA41RQB6"/>
<sequence length="73" mass="7714">NSGVKISAVTYQNVSGTSATPIAIRFRCSATAPCEGIKLYNVNLIYSKQSAKSFCFSATGTSRGQVTPESCLM</sequence>
<keyword evidence="5 8" id="KW-0378">Hydrolase</keyword>
<comment type="subcellular location">
    <subcellularLocation>
        <location evidence="1">Secreted</location>
        <location evidence="1">Cell wall</location>
    </subcellularLocation>
</comment>
<dbReference type="SUPFAM" id="SSF51126">
    <property type="entry name" value="Pectin lyase-like"/>
    <property type="match status" value="1"/>
</dbReference>
<dbReference type="GO" id="GO:0071555">
    <property type="term" value="P:cell wall organization"/>
    <property type="evidence" value="ECO:0007669"/>
    <property type="project" value="UniProtKB-KW"/>
</dbReference>
<dbReference type="PANTHER" id="PTHR31375">
    <property type="match status" value="1"/>
</dbReference>
<gene>
    <name evidence="9" type="ORF">MKW94_009424</name>
</gene>
<evidence type="ECO:0000313" key="9">
    <source>
        <dbReference type="EMBL" id="MCL7022662.1"/>
    </source>
</evidence>
<dbReference type="Gene3D" id="2.160.20.10">
    <property type="entry name" value="Single-stranded right-handed beta-helix, Pectin lyase-like"/>
    <property type="match status" value="1"/>
</dbReference>
<dbReference type="GO" id="GO:0004650">
    <property type="term" value="F:polygalacturonase activity"/>
    <property type="evidence" value="ECO:0007669"/>
    <property type="project" value="InterPro"/>
</dbReference>
<dbReference type="InterPro" id="IPR012334">
    <property type="entry name" value="Pectin_lyas_fold"/>
</dbReference>
<evidence type="ECO:0000256" key="1">
    <source>
        <dbReference type="ARBA" id="ARBA00004191"/>
    </source>
</evidence>
<evidence type="ECO:0000256" key="8">
    <source>
        <dbReference type="RuleBase" id="RU361169"/>
    </source>
</evidence>
<evidence type="ECO:0000256" key="5">
    <source>
        <dbReference type="ARBA" id="ARBA00022801"/>
    </source>
</evidence>
<keyword evidence="3" id="KW-0134">Cell wall</keyword>
<keyword evidence="7" id="KW-0961">Cell wall biogenesis/degradation</keyword>
<evidence type="ECO:0000256" key="2">
    <source>
        <dbReference type="ARBA" id="ARBA00008834"/>
    </source>
</evidence>
<dbReference type="Proteomes" id="UP001177140">
    <property type="component" value="Unassembled WGS sequence"/>
</dbReference>
<reference evidence="9" key="1">
    <citation type="submission" date="2022-03" db="EMBL/GenBank/DDBJ databases">
        <title>A functionally conserved STORR gene fusion in Papaver species that diverged 16.8 million years ago.</title>
        <authorList>
            <person name="Catania T."/>
        </authorList>
    </citation>
    <scope>NUCLEOTIDE SEQUENCE</scope>
    <source>
        <strain evidence="9">S-191538</strain>
    </source>
</reference>
<comment type="caution">
    <text evidence="9">The sequence shown here is derived from an EMBL/GenBank/DDBJ whole genome shotgun (WGS) entry which is preliminary data.</text>
</comment>
<dbReference type="EMBL" id="JAJJMA010013589">
    <property type="protein sequence ID" value="MCL7022662.1"/>
    <property type="molecule type" value="Genomic_DNA"/>
</dbReference>
<comment type="similarity">
    <text evidence="2 8">Belongs to the glycosyl hydrolase 28 family.</text>
</comment>